<dbReference type="InterPro" id="IPR036259">
    <property type="entry name" value="MFS_trans_sf"/>
</dbReference>
<dbReference type="InterPro" id="IPR020846">
    <property type="entry name" value="MFS_dom"/>
</dbReference>
<feature type="transmembrane region" description="Helical" evidence="8">
    <location>
        <begin position="85"/>
        <end position="114"/>
    </location>
</feature>
<feature type="transmembrane region" description="Helical" evidence="8">
    <location>
        <begin position="251"/>
        <end position="270"/>
    </location>
</feature>
<protein>
    <submittedName>
        <fullName evidence="10">Major facilitator superfamily MFS_1 transporter</fullName>
    </submittedName>
</protein>
<feature type="transmembrane region" description="Helical" evidence="8">
    <location>
        <begin position="20"/>
        <end position="44"/>
    </location>
</feature>
<name>Q2IHG2_ANADE</name>
<dbReference type="CDD" id="cd17329">
    <property type="entry name" value="MFS_MdtH_MDR_like"/>
    <property type="match status" value="1"/>
</dbReference>
<keyword evidence="5 8" id="KW-1133">Transmembrane helix</keyword>
<dbReference type="InterPro" id="IPR050171">
    <property type="entry name" value="MFS_Transporters"/>
</dbReference>
<evidence type="ECO:0000313" key="10">
    <source>
        <dbReference type="EMBL" id="ABC84019.1"/>
    </source>
</evidence>
<dbReference type="EMBL" id="CP000251">
    <property type="protein sequence ID" value="ABC84019.1"/>
    <property type="molecule type" value="Genomic_DNA"/>
</dbReference>
<gene>
    <name evidence="10" type="ordered locus">Adeh_4255</name>
</gene>
<feature type="domain" description="Major facilitator superfamily (MFS) profile" evidence="9">
    <location>
        <begin position="18"/>
        <end position="397"/>
    </location>
</feature>
<proteinExistence type="predicted"/>
<sequence length="419" mass="43545">MIPPPASLRAALGGLPRTFWMVWMGMLVNRLASFVAPFLALFLVRERGFDAAEAGRIVALYGLGVMVAGPLGGTLADRLGRRPTMLLGLVTGALSVAALALTRAPLALAALAFVNGATGEIYRPAMNAVVADVVAPAERTRAYGLVYWAINMGWSVGLSVAGLFAERHIAWLFLVDATTSLAFAAVLAFTVPETRPAGVEPAPALAGLAQVFRDRVFVVFVLLALGGLMVFTQFQLAAPLDMAAHGVGPAGFAWLMALNGVGVVLLQPLLGARLRRYDPSRALAVSALLFGIGFGVNALGGSVPLYVFGVLLWTVGEVVGFPVANAVVADLSPASLRGRYQGAYSMSWGVAFTLSPLIGGEVMSRLGARTLWIGTLVVGILLAAGHLAAAPARRRRLAAERSATSSGPAPRQALAAPDA</sequence>
<evidence type="ECO:0000256" key="3">
    <source>
        <dbReference type="ARBA" id="ARBA00022475"/>
    </source>
</evidence>
<dbReference type="InterPro" id="IPR005829">
    <property type="entry name" value="Sugar_transporter_CS"/>
</dbReference>
<reference evidence="10" key="1">
    <citation type="submission" date="2006-01" db="EMBL/GenBank/DDBJ databases">
        <title>Complete sequence of Anaeromyxobacter dehalogenans 2CP-C.</title>
        <authorList>
            <consortium name="US DOE Joint Genome Institute"/>
            <person name="Copeland A."/>
            <person name="Lucas S."/>
            <person name="Lapidus A."/>
            <person name="Barry K."/>
            <person name="Detter J.C."/>
            <person name="Glavina T."/>
            <person name="Hammon N."/>
            <person name="Israni S."/>
            <person name="Pitluck S."/>
            <person name="Brettin T."/>
            <person name="Bruce D."/>
            <person name="Han C."/>
            <person name="Tapia R."/>
            <person name="Gilna P."/>
            <person name="Kiss H."/>
            <person name="Schmutz J."/>
            <person name="Larimer F."/>
            <person name="Land M."/>
            <person name="Kyrpides N."/>
            <person name="Anderson I."/>
            <person name="Sanford R.A."/>
            <person name="Ritalahti K.M."/>
            <person name="Thomas H.S."/>
            <person name="Kirby J.R."/>
            <person name="Zhulin I.B."/>
            <person name="Loeffler F.E."/>
            <person name="Richardson P."/>
        </authorList>
    </citation>
    <scope>NUCLEOTIDE SEQUENCE</scope>
    <source>
        <strain evidence="10">2CP-C</strain>
    </source>
</reference>
<dbReference type="HOGENOM" id="CLU_001265_60_4_7"/>
<feature type="transmembrane region" description="Helical" evidence="8">
    <location>
        <begin position="171"/>
        <end position="191"/>
    </location>
</feature>
<evidence type="ECO:0000256" key="6">
    <source>
        <dbReference type="ARBA" id="ARBA00023136"/>
    </source>
</evidence>
<evidence type="ECO:0000313" key="11">
    <source>
        <dbReference type="Proteomes" id="UP000001935"/>
    </source>
</evidence>
<accession>Q2IHG2</accession>
<dbReference type="OrthoDB" id="5379144at2"/>
<feature type="transmembrane region" description="Helical" evidence="8">
    <location>
        <begin position="145"/>
        <end position="165"/>
    </location>
</feature>
<dbReference type="PROSITE" id="PS00216">
    <property type="entry name" value="SUGAR_TRANSPORT_1"/>
    <property type="match status" value="1"/>
</dbReference>
<evidence type="ECO:0000259" key="9">
    <source>
        <dbReference type="PROSITE" id="PS50850"/>
    </source>
</evidence>
<evidence type="ECO:0000256" key="7">
    <source>
        <dbReference type="SAM" id="MobiDB-lite"/>
    </source>
</evidence>
<dbReference type="Proteomes" id="UP000001935">
    <property type="component" value="Chromosome"/>
</dbReference>
<dbReference type="GO" id="GO:0005886">
    <property type="term" value="C:plasma membrane"/>
    <property type="evidence" value="ECO:0007669"/>
    <property type="project" value="UniProtKB-SubCell"/>
</dbReference>
<feature type="transmembrane region" description="Helical" evidence="8">
    <location>
        <begin position="282"/>
        <end position="299"/>
    </location>
</feature>
<dbReference type="eggNOG" id="COG2814">
    <property type="taxonomic scope" value="Bacteria"/>
</dbReference>
<dbReference type="PANTHER" id="PTHR23517">
    <property type="entry name" value="RESISTANCE PROTEIN MDTM, PUTATIVE-RELATED-RELATED"/>
    <property type="match status" value="1"/>
</dbReference>
<evidence type="ECO:0000256" key="2">
    <source>
        <dbReference type="ARBA" id="ARBA00022448"/>
    </source>
</evidence>
<dbReference type="PANTHER" id="PTHR23517:SF2">
    <property type="entry name" value="MULTIDRUG RESISTANCE PROTEIN MDTH"/>
    <property type="match status" value="1"/>
</dbReference>
<dbReference type="AlphaFoldDB" id="Q2IHG2"/>
<dbReference type="STRING" id="290397.Adeh_4255"/>
<evidence type="ECO:0000256" key="5">
    <source>
        <dbReference type="ARBA" id="ARBA00022989"/>
    </source>
</evidence>
<dbReference type="Gene3D" id="1.20.1250.20">
    <property type="entry name" value="MFS general substrate transporter like domains"/>
    <property type="match status" value="2"/>
</dbReference>
<keyword evidence="4 8" id="KW-0812">Transmembrane</keyword>
<dbReference type="Pfam" id="PF07690">
    <property type="entry name" value="MFS_1"/>
    <property type="match status" value="1"/>
</dbReference>
<organism evidence="10 11">
    <name type="scientific">Anaeromyxobacter dehalogenans (strain 2CP-C)</name>
    <dbReference type="NCBI Taxonomy" id="290397"/>
    <lineage>
        <taxon>Bacteria</taxon>
        <taxon>Pseudomonadati</taxon>
        <taxon>Myxococcota</taxon>
        <taxon>Myxococcia</taxon>
        <taxon>Myxococcales</taxon>
        <taxon>Cystobacterineae</taxon>
        <taxon>Anaeromyxobacteraceae</taxon>
        <taxon>Anaeromyxobacter</taxon>
    </lineage>
</organism>
<dbReference type="InterPro" id="IPR011701">
    <property type="entry name" value="MFS"/>
</dbReference>
<feature type="transmembrane region" description="Helical" evidence="8">
    <location>
        <begin position="371"/>
        <end position="392"/>
    </location>
</feature>
<dbReference type="SUPFAM" id="SSF103473">
    <property type="entry name" value="MFS general substrate transporter"/>
    <property type="match status" value="1"/>
</dbReference>
<dbReference type="PROSITE" id="PS50850">
    <property type="entry name" value="MFS"/>
    <property type="match status" value="1"/>
</dbReference>
<dbReference type="RefSeq" id="WP_011423301.1">
    <property type="nucleotide sequence ID" value="NC_007760.1"/>
</dbReference>
<evidence type="ECO:0000256" key="1">
    <source>
        <dbReference type="ARBA" id="ARBA00004651"/>
    </source>
</evidence>
<keyword evidence="6 8" id="KW-0472">Membrane</keyword>
<dbReference type="KEGG" id="ade:Adeh_4255"/>
<feature type="region of interest" description="Disordered" evidence="7">
    <location>
        <begin position="399"/>
        <end position="419"/>
    </location>
</feature>
<evidence type="ECO:0000256" key="4">
    <source>
        <dbReference type="ARBA" id="ARBA00022692"/>
    </source>
</evidence>
<feature type="transmembrane region" description="Helical" evidence="8">
    <location>
        <begin position="56"/>
        <end position="73"/>
    </location>
</feature>
<comment type="subcellular location">
    <subcellularLocation>
        <location evidence="1">Cell membrane</location>
        <topology evidence="1">Multi-pass membrane protein</topology>
    </subcellularLocation>
</comment>
<keyword evidence="3" id="KW-1003">Cell membrane</keyword>
<feature type="transmembrane region" description="Helical" evidence="8">
    <location>
        <begin position="340"/>
        <end position="359"/>
    </location>
</feature>
<evidence type="ECO:0000256" key="8">
    <source>
        <dbReference type="SAM" id="Phobius"/>
    </source>
</evidence>
<feature type="transmembrane region" description="Helical" evidence="8">
    <location>
        <begin position="305"/>
        <end position="328"/>
    </location>
</feature>
<feature type="transmembrane region" description="Helical" evidence="8">
    <location>
        <begin position="212"/>
        <end position="231"/>
    </location>
</feature>
<dbReference type="GO" id="GO:0022857">
    <property type="term" value="F:transmembrane transporter activity"/>
    <property type="evidence" value="ECO:0007669"/>
    <property type="project" value="InterPro"/>
</dbReference>
<keyword evidence="2" id="KW-0813">Transport</keyword>